<dbReference type="EMBL" id="JACHCF010000005">
    <property type="protein sequence ID" value="MBB5621332.1"/>
    <property type="molecule type" value="Genomic_DNA"/>
</dbReference>
<organism evidence="1 2">
    <name type="scientific">Pedobacter cryoconitis</name>
    <dbReference type="NCBI Taxonomy" id="188932"/>
    <lineage>
        <taxon>Bacteria</taxon>
        <taxon>Pseudomonadati</taxon>
        <taxon>Bacteroidota</taxon>
        <taxon>Sphingobacteriia</taxon>
        <taxon>Sphingobacteriales</taxon>
        <taxon>Sphingobacteriaceae</taxon>
        <taxon>Pedobacter</taxon>
    </lineage>
</organism>
<dbReference type="AlphaFoldDB" id="A0A7W8YTC4"/>
<evidence type="ECO:0000313" key="2">
    <source>
        <dbReference type="Proteomes" id="UP000537718"/>
    </source>
</evidence>
<proteinExistence type="predicted"/>
<evidence type="ECO:0008006" key="3">
    <source>
        <dbReference type="Google" id="ProtNLM"/>
    </source>
</evidence>
<dbReference type="Proteomes" id="UP000537718">
    <property type="component" value="Unassembled WGS sequence"/>
</dbReference>
<accession>A0A7W8YTC4</accession>
<dbReference type="PROSITE" id="PS51257">
    <property type="entry name" value="PROKAR_LIPOPROTEIN"/>
    <property type="match status" value="1"/>
</dbReference>
<protein>
    <recommendedName>
        <fullName evidence="3">Lipoprotein</fullName>
    </recommendedName>
</protein>
<reference evidence="1 2" key="1">
    <citation type="submission" date="2020-08" db="EMBL/GenBank/DDBJ databases">
        <title>Genomic Encyclopedia of Type Strains, Phase IV (KMG-V): Genome sequencing to study the core and pangenomes of soil and plant-associated prokaryotes.</title>
        <authorList>
            <person name="Whitman W."/>
        </authorList>
    </citation>
    <scope>NUCLEOTIDE SEQUENCE [LARGE SCALE GENOMIC DNA]</scope>
    <source>
        <strain evidence="1 2">MP7CTX6</strain>
    </source>
</reference>
<comment type="caution">
    <text evidence="1">The sequence shown here is derived from an EMBL/GenBank/DDBJ whole genome shotgun (WGS) entry which is preliminary data.</text>
</comment>
<dbReference type="RefSeq" id="WP_183867323.1">
    <property type="nucleotide sequence ID" value="NZ_JACHCF010000005.1"/>
</dbReference>
<evidence type="ECO:0000313" key="1">
    <source>
        <dbReference type="EMBL" id="MBB5621332.1"/>
    </source>
</evidence>
<sequence length="122" mass="14014">MKYLITISAILLFFLTGCKKEDLNSNRLKVEVSNNDPYNSRDPYVIDVFNNRTAKNILSVRERRTGDYETEDVLPGDKIDIVYTMFCDCEIIIKFKGQKLDKRSNSFFGGTKDGKMSVTIPQ</sequence>
<name>A0A7W8YTC4_9SPHI</name>
<gene>
    <name evidence="1" type="ORF">HDE69_002393</name>
</gene>